<dbReference type="GO" id="GO:0043023">
    <property type="term" value="F:ribosomal large subunit binding"/>
    <property type="evidence" value="ECO:0007669"/>
    <property type="project" value="TreeGrafter"/>
</dbReference>
<evidence type="ECO:0000256" key="4">
    <source>
        <dbReference type="ARBA" id="ARBA00033107"/>
    </source>
</evidence>
<dbReference type="EMBL" id="LBMM01000438">
    <property type="protein sequence ID" value="KMQ98344.1"/>
    <property type="molecule type" value="Genomic_DNA"/>
</dbReference>
<feature type="coiled-coil region" evidence="5">
    <location>
        <begin position="149"/>
        <end position="176"/>
    </location>
</feature>
<accession>A0A0J7L739</accession>
<dbReference type="InterPro" id="IPR036191">
    <property type="entry name" value="RRF_sf"/>
</dbReference>
<evidence type="ECO:0000256" key="3">
    <source>
        <dbReference type="ARBA" id="ARBA00022917"/>
    </source>
</evidence>
<evidence type="ECO:0000259" key="6">
    <source>
        <dbReference type="Pfam" id="PF01765"/>
    </source>
</evidence>
<dbReference type="InterPro" id="IPR002661">
    <property type="entry name" value="Ribosome_recyc_fac"/>
</dbReference>
<keyword evidence="5" id="KW-0175">Coiled coil</keyword>
<dbReference type="Gene3D" id="1.10.132.20">
    <property type="entry name" value="Ribosome-recycling factor"/>
    <property type="match status" value="1"/>
</dbReference>
<dbReference type="InterPro" id="IPR023584">
    <property type="entry name" value="Ribosome_recyc_fac_dom"/>
</dbReference>
<organism evidence="7 8">
    <name type="scientific">Lasius niger</name>
    <name type="common">Black garden ant</name>
    <dbReference type="NCBI Taxonomy" id="67767"/>
    <lineage>
        <taxon>Eukaryota</taxon>
        <taxon>Metazoa</taxon>
        <taxon>Ecdysozoa</taxon>
        <taxon>Arthropoda</taxon>
        <taxon>Hexapoda</taxon>
        <taxon>Insecta</taxon>
        <taxon>Pterygota</taxon>
        <taxon>Neoptera</taxon>
        <taxon>Endopterygota</taxon>
        <taxon>Hymenoptera</taxon>
        <taxon>Apocrita</taxon>
        <taxon>Aculeata</taxon>
        <taxon>Formicoidea</taxon>
        <taxon>Formicidae</taxon>
        <taxon>Formicinae</taxon>
        <taxon>Lasius</taxon>
        <taxon>Lasius</taxon>
    </lineage>
</organism>
<dbReference type="OrthoDB" id="407355at2759"/>
<evidence type="ECO:0000313" key="8">
    <source>
        <dbReference type="Proteomes" id="UP000036403"/>
    </source>
</evidence>
<sequence length="181" mass="20928">MEALILETTNFMDKVIQNYEKEISRIRTGRANPTILDNVKINSYGDYQPLKSLASIKVVEAKQLLIKPYDQHITKAVAEALNNADLQIQVNVENNSAIRLIFPALTEEVRKRLVKDLAKITEEYRVKVRNCRRDAIQKLKTQNLPEDNEKKVEQEIQKLTNKKIELINTIDQEKIADLMKV</sequence>
<evidence type="ECO:0000313" key="7">
    <source>
        <dbReference type="EMBL" id="KMQ98344.1"/>
    </source>
</evidence>
<dbReference type="GO" id="GO:0006412">
    <property type="term" value="P:translation"/>
    <property type="evidence" value="ECO:0007669"/>
    <property type="project" value="UniProtKB-KW"/>
</dbReference>
<dbReference type="STRING" id="67767.A0A0J7L739"/>
<keyword evidence="3" id="KW-0648">Protein biosynthesis</keyword>
<feature type="domain" description="Ribosome recycling factor" evidence="6">
    <location>
        <begin position="20"/>
        <end position="179"/>
    </location>
</feature>
<dbReference type="Proteomes" id="UP000036403">
    <property type="component" value="Unassembled WGS sequence"/>
</dbReference>
<dbReference type="SUPFAM" id="SSF55194">
    <property type="entry name" value="Ribosome recycling factor, RRF"/>
    <property type="match status" value="1"/>
</dbReference>
<protein>
    <recommendedName>
        <fullName evidence="2">Ribosome-recycling factor, mitochondrial</fullName>
    </recommendedName>
    <alternativeName>
        <fullName evidence="4">Ribosome-releasing factor, mitochondrial</fullName>
    </alternativeName>
</protein>
<keyword evidence="8" id="KW-1185">Reference proteome</keyword>
<dbReference type="Pfam" id="PF01765">
    <property type="entry name" value="RRF"/>
    <property type="match status" value="1"/>
</dbReference>
<dbReference type="NCBIfam" id="TIGR00496">
    <property type="entry name" value="frr"/>
    <property type="match status" value="1"/>
</dbReference>
<dbReference type="FunFam" id="3.30.1360.40:FF:000001">
    <property type="entry name" value="Ribosome-recycling factor"/>
    <property type="match status" value="1"/>
</dbReference>
<comment type="caution">
    <text evidence="7">The sequence shown here is derived from an EMBL/GenBank/DDBJ whole genome shotgun (WGS) entry which is preliminary data.</text>
</comment>
<evidence type="ECO:0000256" key="5">
    <source>
        <dbReference type="SAM" id="Coils"/>
    </source>
</evidence>
<gene>
    <name evidence="7" type="ORF">RF55_1281</name>
</gene>
<dbReference type="PaxDb" id="67767-A0A0J7L739"/>
<name>A0A0J7L739_LASNI</name>
<dbReference type="PANTHER" id="PTHR20982">
    <property type="entry name" value="RIBOSOME RECYCLING FACTOR"/>
    <property type="match status" value="1"/>
</dbReference>
<reference evidence="7 8" key="1">
    <citation type="submission" date="2015-04" db="EMBL/GenBank/DDBJ databases">
        <title>Lasius niger genome sequencing.</title>
        <authorList>
            <person name="Konorov E.A."/>
            <person name="Nikitin M.A."/>
            <person name="Kirill M.V."/>
            <person name="Chang P."/>
        </authorList>
    </citation>
    <scope>NUCLEOTIDE SEQUENCE [LARGE SCALE GENOMIC DNA]</scope>
    <source>
        <tissue evidence="7">Whole</tissue>
    </source>
</reference>
<dbReference type="Gene3D" id="3.30.1360.40">
    <property type="match status" value="1"/>
</dbReference>
<proteinExistence type="inferred from homology"/>
<evidence type="ECO:0000256" key="2">
    <source>
        <dbReference type="ARBA" id="ARBA00020581"/>
    </source>
</evidence>
<dbReference type="AlphaFoldDB" id="A0A0J7L739"/>
<dbReference type="PANTHER" id="PTHR20982:SF3">
    <property type="entry name" value="MITOCHONDRIAL RIBOSOME RECYCLING FACTOR PSEUDO 1"/>
    <property type="match status" value="1"/>
</dbReference>
<evidence type="ECO:0000256" key="1">
    <source>
        <dbReference type="ARBA" id="ARBA00005912"/>
    </source>
</evidence>
<comment type="similarity">
    <text evidence="1">Belongs to the RRF family.</text>
</comment>